<name>A0A143YZL5_9LACT</name>
<keyword evidence="4 9" id="KW-0812">Transmembrane</keyword>
<dbReference type="CDD" id="cd07185">
    <property type="entry name" value="OmpA_C-like"/>
    <property type="match status" value="1"/>
</dbReference>
<evidence type="ECO:0000313" key="12">
    <source>
        <dbReference type="Proteomes" id="UP000242754"/>
    </source>
</evidence>
<dbReference type="InterPro" id="IPR036737">
    <property type="entry name" value="OmpA-like_sf"/>
</dbReference>
<keyword evidence="5 9" id="KW-1133">Transmembrane helix</keyword>
<dbReference type="Pfam" id="PF13677">
    <property type="entry name" value="MotB_plug"/>
    <property type="match status" value="1"/>
</dbReference>
<evidence type="ECO:0000256" key="7">
    <source>
        <dbReference type="PROSITE-ProRule" id="PRU00473"/>
    </source>
</evidence>
<dbReference type="PROSITE" id="PS51123">
    <property type="entry name" value="OMPA_2"/>
    <property type="match status" value="1"/>
</dbReference>
<evidence type="ECO:0000256" key="2">
    <source>
        <dbReference type="ARBA" id="ARBA00008914"/>
    </source>
</evidence>
<dbReference type="Proteomes" id="UP000242754">
    <property type="component" value="Unassembled WGS sequence"/>
</dbReference>
<reference evidence="11 12" key="1">
    <citation type="submission" date="2016-02" db="EMBL/GenBank/DDBJ databases">
        <authorList>
            <person name="Wen L."/>
            <person name="He K."/>
            <person name="Yang H."/>
        </authorList>
    </citation>
    <scope>NUCLEOTIDE SEQUENCE [LARGE SCALE GENOMIC DNA]</scope>
    <source>
        <strain evidence="11">Trichococcus palustris</strain>
    </source>
</reference>
<dbReference type="OrthoDB" id="9815217at2"/>
<evidence type="ECO:0000256" key="6">
    <source>
        <dbReference type="ARBA" id="ARBA00023136"/>
    </source>
</evidence>
<sequence length="260" mass="28856">MSRRKKKEEEHDNSERWLLSYADFITLLMIFFVIMYAMSRMDQGDSIKLKHSISAEFGAIFDGNGGENPVDIGVETSPGQYAVQADPQTGESEEGATLSEGEKQEQVKEQLDAYIAENSLSDDITTSIGTRGLVVSFNGSMFFESGEAEIKTEQISSLVEVAKVLNQPFLEDSYIRVEGYTDNVPMNNEEFDSNWDLSVLRASNVAKAIISQSGIDPTKVSAVGYGEYRPKGDNNTAEGRTQNRRVDILILNSEFNDTET</sequence>
<dbReference type="Gene3D" id="3.30.1330.60">
    <property type="entry name" value="OmpA-like domain"/>
    <property type="match status" value="1"/>
</dbReference>
<proteinExistence type="inferred from homology"/>
<dbReference type="AlphaFoldDB" id="A0A143YZL5"/>
<dbReference type="InterPro" id="IPR025713">
    <property type="entry name" value="MotB-like_N_dom"/>
</dbReference>
<feature type="region of interest" description="Disordered" evidence="8">
    <location>
        <begin position="82"/>
        <end position="103"/>
    </location>
</feature>
<accession>A0A143YZL5</accession>
<feature type="domain" description="OmpA-like" evidence="10">
    <location>
        <begin position="130"/>
        <end position="254"/>
    </location>
</feature>
<dbReference type="RefSeq" id="WP_087034275.1">
    <property type="nucleotide sequence ID" value="NZ_FJNE01000013.1"/>
</dbReference>
<dbReference type="SUPFAM" id="SSF103088">
    <property type="entry name" value="OmpA-like"/>
    <property type="match status" value="1"/>
</dbReference>
<evidence type="ECO:0000259" key="10">
    <source>
        <dbReference type="PROSITE" id="PS51123"/>
    </source>
</evidence>
<comment type="similarity">
    <text evidence="2">Belongs to the MotB family.</text>
</comment>
<dbReference type="InterPro" id="IPR006665">
    <property type="entry name" value="OmpA-like"/>
</dbReference>
<evidence type="ECO:0000256" key="8">
    <source>
        <dbReference type="SAM" id="MobiDB-lite"/>
    </source>
</evidence>
<dbReference type="STRING" id="140314.SAMN04488076_12337"/>
<dbReference type="PANTHER" id="PTHR30329">
    <property type="entry name" value="STATOR ELEMENT OF FLAGELLAR MOTOR COMPLEX"/>
    <property type="match status" value="1"/>
</dbReference>
<evidence type="ECO:0000256" key="3">
    <source>
        <dbReference type="ARBA" id="ARBA00022475"/>
    </source>
</evidence>
<organism evidence="11 12">
    <name type="scientific">Trichococcus palustris</name>
    <dbReference type="NCBI Taxonomy" id="140314"/>
    <lineage>
        <taxon>Bacteria</taxon>
        <taxon>Bacillati</taxon>
        <taxon>Bacillota</taxon>
        <taxon>Bacilli</taxon>
        <taxon>Lactobacillales</taxon>
        <taxon>Carnobacteriaceae</taxon>
        <taxon>Trichococcus</taxon>
    </lineage>
</organism>
<evidence type="ECO:0000256" key="4">
    <source>
        <dbReference type="ARBA" id="ARBA00022692"/>
    </source>
</evidence>
<gene>
    <name evidence="11" type="ORF">Tpal_2781</name>
</gene>
<dbReference type="EMBL" id="FJNE01000013">
    <property type="protein sequence ID" value="CZR02713.1"/>
    <property type="molecule type" value="Genomic_DNA"/>
</dbReference>
<dbReference type="InterPro" id="IPR050330">
    <property type="entry name" value="Bact_OuterMem_StrucFunc"/>
</dbReference>
<comment type="subcellular location">
    <subcellularLocation>
        <location evidence="1">Cell membrane</location>
        <topology evidence="1">Single-pass membrane protein</topology>
    </subcellularLocation>
</comment>
<evidence type="ECO:0000256" key="1">
    <source>
        <dbReference type="ARBA" id="ARBA00004162"/>
    </source>
</evidence>
<dbReference type="GO" id="GO:0005886">
    <property type="term" value="C:plasma membrane"/>
    <property type="evidence" value="ECO:0007669"/>
    <property type="project" value="UniProtKB-SubCell"/>
</dbReference>
<dbReference type="Pfam" id="PF00691">
    <property type="entry name" value="OmpA"/>
    <property type="match status" value="1"/>
</dbReference>
<keyword evidence="6 7" id="KW-0472">Membrane</keyword>
<keyword evidence="3" id="KW-1003">Cell membrane</keyword>
<protein>
    <submittedName>
        <fullName evidence="11">Membrane motb of proton-channel complex mota/motb</fullName>
    </submittedName>
</protein>
<keyword evidence="12" id="KW-1185">Reference proteome</keyword>
<dbReference type="PANTHER" id="PTHR30329:SF20">
    <property type="entry name" value="EXPORTED PROTEIN"/>
    <property type="match status" value="1"/>
</dbReference>
<evidence type="ECO:0000313" key="11">
    <source>
        <dbReference type="EMBL" id="CZR02713.1"/>
    </source>
</evidence>
<feature type="transmembrane region" description="Helical" evidence="9">
    <location>
        <begin position="21"/>
        <end position="38"/>
    </location>
</feature>
<evidence type="ECO:0000256" key="5">
    <source>
        <dbReference type="ARBA" id="ARBA00022989"/>
    </source>
</evidence>
<evidence type="ECO:0000256" key="9">
    <source>
        <dbReference type="SAM" id="Phobius"/>
    </source>
</evidence>